<dbReference type="RefSeq" id="WP_025251150.1">
    <property type="nucleotide sequence ID" value="NZ_CP006934.1"/>
</dbReference>
<name>W6AAH7_9MOLU</name>
<dbReference type="eggNOG" id="COG1399">
    <property type="taxonomic scope" value="Bacteria"/>
</dbReference>
<organism evidence="1 2">
    <name type="scientific">Spiroplasma sabaudiense Ar-1343</name>
    <dbReference type="NCBI Taxonomy" id="1276257"/>
    <lineage>
        <taxon>Bacteria</taxon>
        <taxon>Bacillati</taxon>
        <taxon>Mycoplasmatota</taxon>
        <taxon>Mollicutes</taxon>
        <taxon>Entomoplasmatales</taxon>
        <taxon>Spiroplasmataceae</taxon>
        <taxon>Spiroplasma</taxon>
    </lineage>
</organism>
<keyword evidence="2" id="KW-1185">Reference proteome</keyword>
<reference evidence="1 2" key="1">
    <citation type="journal article" date="2014" name="Genome Biol. Evol.">
        <title>Molecular evolution of the substrate utilization strategies and putative virulence factors in mosquito-associated Spiroplasma species.</title>
        <authorList>
            <person name="Chang T.H."/>
            <person name="Lo W.S."/>
            <person name="Ku C."/>
            <person name="Chen L.L."/>
            <person name="Kuo C.H."/>
        </authorList>
    </citation>
    <scope>NUCLEOTIDE SEQUENCE [LARGE SCALE GENOMIC DNA]</scope>
    <source>
        <strain evidence="1">Ar-1343</strain>
    </source>
</reference>
<proteinExistence type="predicted"/>
<dbReference type="PATRIC" id="fig|1276257.3.peg.619"/>
<dbReference type="HOGENOM" id="CLU_128222_0_0_14"/>
<dbReference type="InterPro" id="IPR003772">
    <property type="entry name" value="YceD"/>
</dbReference>
<evidence type="ECO:0000313" key="2">
    <source>
        <dbReference type="Proteomes" id="UP000019265"/>
    </source>
</evidence>
<dbReference type="OrthoDB" id="398678at2"/>
<dbReference type="STRING" id="1276257.SSABA_v1c06070"/>
<evidence type="ECO:0008006" key="3">
    <source>
        <dbReference type="Google" id="ProtNLM"/>
    </source>
</evidence>
<protein>
    <recommendedName>
        <fullName evidence="3">DUF177 domain-containing protein</fullName>
    </recommendedName>
</protein>
<sequence>MSIFTKRELNLKKQIPVNLEIEIGNDEDYTNFLIDKFNGISFKGLLKYSDTLENLTISGKIKFELIAIDAKNGGTFPYHDLVEWEENYTFNDKYSDQENLILGDQFELKDLIIEQILLNIPVNLSNNCDTISKVGKNWSLLSEDQFNEQQENRVDERWSKLLDLQEKDKKQK</sequence>
<gene>
    <name evidence="1" type="ORF">SSABA_v1c06070</name>
</gene>
<dbReference type="Proteomes" id="UP000019265">
    <property type="component" value="Chromosome"/>
</dbReference>
<dbReference type="Pfam" id="PF02620">
    <property type="entry name" value="YceD"/>
    <property type="match status" value="1"/>
</dbReference>
<dbReference type="AlphaFoldDB" id="W6AAH7"/>
<evidence type="ECO:0000313" key="1">
    <source>
        <dbReference type="EMBL" id="AHI54011.1"/>
    </source>
</evidence>
<dbReference type="KEGG" id="ssab:SSABA_v1c06070"/>
<accession>W6AAH7</accession>
<dbReference type="EMBL" id="CP006934">
    <property type="protein sequence ID" value="AHI54011.1"/>
    <property type="molecule type" value="Genomic_DNA"/>
</dbReference>